<gene>
    <name evidence="2" type="ORF">HYH03_000322</name>
</gene>
<dbReference type="EMBL" id="JAEHOE010000001">
    <property type="protein sequence ID" value="KAG2501823.1"/>
    <property type="molecule type" value="Genomic_DNA"/>
</dbReference>
<feature type="compositionally biased region" description="Low complexity" evidence="1">
    <location>
        <begin position="158"/>
        <end position="176"/>
    </location>
</feature>
<accession>A0A836C734</accession>
<reference evidence="2" key="1">
    <citation type="journal article" date="2020" name="bioRxiv">
        <title>Comparative genomics of Chlamydomonas.</title>
        <authorList>
            <person name="Craig R.J."/>
            <person name="Hasan A.R."/>
            <person name="Ness R.W."/>
            <person name="Keightley P.D."/>
        </authorList>
    </citation>
    <scope>NUCLEOTIDE SEQUENCE</scope>
    <source>
        <strain evidence="2">CCAP 11/70</strain>
    </source>
</reference>
<sequence>MATEFALLPGWEPWILATMTPEQRAEYQCRSTYKLLDHMKVALADPAAPPPAGSPGTVNPNPNLPPLSMYIRTTGAKRTHDSAFRNGAGASGDGAAAPATPHPASPAVAQAVSPCSSGAAAATNGGAGPSSGTATAANGSAGPSSGVTAPNGGGAGPSGSTPNARPSGAPAPNANAASPNLLVAQMLMQLAARLSQAASRQE</sequence>
<comment type="caution">
    <text evidence="2">The sequence shown here is derived from an EMBL/GenBank/DDBJ whole genome shotgun (WGS) entry which is preliminary data.</text>
</comment>
<feature type="compositionally biased region" description="Low complexity" evidence="1">
    <location>
        <begin position="105"/>
        <end position="150"/>
    </location>
</feature>
<feature type="region of interest" description="Disordered" evidence="1">
    <location>
        <begin position="46"/>
        <end position="69"/>
    </location>
</feature>
<dbReference type="Proteomes" id="UP000612055">
    <property type="component" value="Unassembled WGS sequence"/>
</dbReference>
<keyword evidence="3" id="KW-1185">Reference proteome</keyword>
<organism evidence="2 3">
    <name type="scientific">Edaphochlamys debaryana</name>
    <dbReference type="NCBI Taxonomy" id="47281"/>
    <lineage>
        <taxon>Eukaryota</taxon>
        <taxon>Viridiplantae</taxon>
        <taxon>Chlorophyta</taxon>
        <taxon>core chlorophytes</taxon>
        <taxon>Chlorophyceae</taxon>
        <taxon>CS clade</taxon>
        <taxon>Chlamydomonadales</taxon>
        <taxon>Chlamydomonadales incertae sedis</taxon>
        <taxon>Edaphochlamys</taxon>
    </lineage>
</organism>
<evidence type="ECO:0000313" key="3">
    <source>
        <dbReference type="Proteomes" id="UP000612055"/>
    </source>
</evidence>
<dbReference type="AlphaFoldDB" id="A0A836C734"/>
<feature type="region of interest" description="Disordered" evidence="1">
    <location>
        <begin position="81"/>
        <end position="176"/>
    </location>
</feature>
<name>A0A836C734_9CHLO</name>
<protein>
    <submittedName>
        <fullName evidence="2">Uncharacterized protein</fullName>
    </submittedName>
</protein>
<evidence type="ECO:0000256" key="1">
    <source>
        <dbReference type="SAM" id="MobiDB-lite"/>
    </source>
</evidence>
<proteinExistence type="predicted"/>
<evidence type="ECO:0000313" key="2">
    <source>
        <dbReference type="EMBL" id="KAG2501823.1"/>
    </source>
</evidence>